<dbReference type="GO" id="GO:0005737">
    <property type="term" value="C:cytoplasm"/>
    <property type="evidence" value="ECO:0007669"/>
    <property type="project" value="InterPro"/>
</dbReference>
<comment type="caution">
    <text evidence="3">The sequence shown here is derived from an EMBL/GenBank/DDBJ whole genome shotgun (WGS) entry which is preliminary data.</text>
</comment>
<feature type="domain" description="Programmed cell death protein 2 C-terminal" evidence="2">
    <location>
        <begin position="363"/>
        <end position="474"/>
    </location>
</feature>
<feature type="region of interest" description="Disordered" evidence="1">
    <location>
        <begin position="218"/>
        <end position="278"/>
    </location>
</feature>
<reference evidence="3" key="1">
    <citation type="journal article" date="2020" name="bioRxiv">
        <title>Comparative genomics of Chlamydomonas.</title>
        <authorList>
            <person name="Craig R.J."/>
            <person name="Hasan A.R."/>
            <person name="Ness R.W."/>
            <person name="Keightley P.D."/>
        </authorList>
    </citation>
    <scope>NUCLEOTIDE SEQUENCE</scope>
    <source>
        <strain evidence="3">SAG 7.73</strain>
    </source>
</reference>
<feature type="compositionally biased region" description="Basic and acidic residues" evidence="1">
    <location>
        <begin position="256"/>
        <end position="268"/>
    </location>
</feature>
<dbReference type="Proteomes" id="UP000650467">
    <property type="component" value="Unassembled WGS sequence"/>
</dbReference>
<dbReference type="PANTHER" id="PTHR12298:SF4">
    <property type="entry name" value="PROGRAMMED CELL DEATH PROTEIN 2"/>
    <property type="match status" value="1"/>
</dbReference>
<accession>A0A835W7J4</accession>
<feature type="region of interest" description="Disordered" evidence="1">
    <location>
        <begin position="130"/>
        <end position="201"/>
    </location>
</feature>
<dbReference type="AlphaFoldDB" id="A0A835W7J4"/>
<protein>
    <recommendedName>
        <fullName evidence="2">Programmed cell death protein 2 C-terminal domain-containing protein</fullName>
    </recommendedName>
</protein>
<gene>
    <name evidence="3" type="ORF">HXX76_004213</name>
</gene>
<keyword evidence="4" id="KW-1185">Reference proteome</keyword>
<feature type="compositionally biased region" description="Low complexity" evidence="1">
    <location>
        <begin position="168"/>
        <end position="185"/>
    </location>
</feature>
<evidence type="ECO:0000256" key="1">
    <source>
        <dbReference type="SAM" id="MobiDB-lite"/>
    </source>
</evidence>
<organism evidence="3 4">
    <name type="scientific">Chlamydomonas incerta</name>
    <dbReference type="NCBI Taxonomy" id="51695"/>
    <lineage>
        <taxon>Eukaryota</taxon>
        <taxon>Viridiplantae</taxon>
        <taxon>Chlorophyta</taxon>
        <taxon>core chlorophytes</taxon>
        <taxon>Chlorophyceae</taxon>
        <taxon>CS clade</taxon>
        <taxon>Chlamydomonadales</taxon>
        <taxon>Chlamydomonadaceae</taxon>
        <taxon>Chlamydomonas</taxon>
    </lineage>
</organism>
<dbReference type="OrthoDB" id="443682at2759"/>
<dbReference type="EMBL" id="JAEHOC010000007">
    <property type="protein sequence ID" value="KAG2440099.1"/>
    <property type="molecule type" value="Genomic_DNA"/>
</dbReference>
<sequence>MRGDDDESKQPQDTVEEEEEEEPDEIQWNLGFVEEPEKPHLLLRHRFPSKVGGRPAWLDPVRLPSKDMLTCKASGKPLDFLLQVYAPVDANPEDGFHRALFLFISPEGSRLNEPGAVRLFRCQLPRHNAFYASEPPRDKDKFPNPLSSSDADASRERDPWRAVDAERPASATSSGGAASTSSPASGKRKGKGKGGAAHAGAANGTAAEGAAAGAAAEPLPREGVRGPGGLYPELELIVEPEEDYVDEWEEEEEGEDSGKEAGKSEKKAAGKAGGAKAELDAGAAPAAAKPGAGAEAAAEAEAAAGTGTAAAEASGARGGVEAEVRRALEEYRRRVATEGELNDDELPPDVMEALEANAAPEQRCFVDFQARVSWAPEQVIRYCFQDGAQPLWPAPHCRPKPGDIPACSRCGAARKPEFQVLPQLLHYLRLDEEDPASPDWSTLMAYTCSASCSLPPAEVEASQCAYTEEVVWVQPPATE</sequence>
<evidence type="ECO:0000313" key="4">
    <source>
        <dbReference type="Proteomes" id="UP000650467"/>
    </source>
</evidence>
<feature type="compositionally biased region" description="Basic and acidic residues" evidence="1">
    <location>
        <begin position="152"/>
        <end position="167"/>
    </location>
</feature>
<dbReference type="PANTHER" id="PTHR12298">
    <property type="entry name" value="PCDC2 PROGRAMMED CELL DEATH PROTEIN 2 -RELATED"/>
    <property type="match status" value="1"/>
</dbReference>
<evidence type="ECO:0000259" key="2">
    <source>
        <dbReference type="Pfam" id="PF04194"/>
    </source>
</evidence>
<name>A0A835W7J4_CHLIN</name>
<proteinExistence type="predicted"/>
<dbReference type="InterPro" id="IPR007320">
    <property type="entry name" value="PDCD2_C"/>
</dbReference>
<feature type="region of interest" description="Disordered" evidence="1">
    <location>
        <begin position="1"/>
        <end position="26"/>
    </location>
</feature>
<feature type="compositionally biased region" description="Acidic residues" evidence="1">
    <location>
        <begin position="236"/>
        <end position="255"/>
    </location>
</feature>
<evidence type="ECO:0000313" key="3">
    <source>
        <dbReference type="EMBL" id="KAG2440099.1"/>
    </source>
</evidence>
<feature type="compositionally biased region" description="Acidic residues" evidence="1">
    <location>
        <begin position="14"/>
        <end position="25"/>
    </location>
</feature>
<dbReference type="Pfam" id="PF04194">
    <property type="entry name" value="PDCD2_C"/>
    <property type="match status" value="1"/>
</dbReference>